<comment type="caution">
    <text evidence="2">The sequence shown here is derived from an EMBL/GenBank/DDBJ whole genome shotgun (WGS) entry which is preliminary data.</text>
</comment>
<dbReference type="RefSeq" id="WP_126778510.1">
    <property type="nucleotide sequence ID" value="NZ_NGJU01000003.1"/>
</dbReference>
<dbReference type="Proteomes" id="UP000287239">
    <property type="component" value="Unassembled WGS sequence"/>
</dbReference>
<protein>
    <submittedName>
        <fullName evidence="2">Uncharacterized protein</fullName>
    </submittedName>
</protein>
<proteinExistence type="predicted"/>
<dbReference type="AlphaFoldDB" id="A0A429ZUB6"/>
<keyword evidence="3" id="KW-1185">Reference proteome</keyword>
<sequence>MTVEQIKKNKHLRMAVHLSSLGYLLMLGIMVINQVSFFESIIQKYFRLKIGSILRFFSSDNWVDNLTINLQLMATDMIILVVIELVLVVTGLSIIFYLLWSLKKKQSWRLSEKIVTVGYLFLVGSLMVILTKMTLTSYQTYEVINSRLSSLSVEEVKEIQYTLQEIVLKSNLNLDSFIPNALGLVEQLKEFVNKTSAIAGIPKLLDSSWQTLLVLKTWLVGCSVMAIVIILVGHLIEGVAHLNVYQQLRERMIRTKTSRQIELNERLVEVVEQQAALIALLTDKSEASKETSES</sequence>
<accession>A0A429ZUB6</accession>
<keyword evidence="1" id="KW-0472">Membrane</keyword>
<organism evidence="2 3">
    <name type="scientific">Vagococcus salmoninarum</name>
    <dbReference type="NCBI Taxonomy" id="2739"/>
    <lineage>
        <taxon>Bacteria</taxon>
        <taxon>Bacillati</taxon>
        <taxon>Bacillota</taxon>
        <taxon>Bacilli</taxon>
        <taxon>Lactobacillales</taxon>
        <taxon>Enterococcaceae</taxon>
        <taxon>Vagococcus</taxon>
    </lineage>
</organism>
<evidence type="ECO:0000313" key="3">
    <source>
        <dbReference type="Proteomes" id="UP000287239"/>
    </source>
</evidence>
<feature type="transmembrane region" description="Helical" evidence="1">
    <location>
        <begin position="218"/>
        <end position="244"/>
    </location>
</feature>
<gene>
    <name evidence="2" type="ORF">CBF35_03175</name>
</gene>
<dbReference type="EMBL" id="NGJU01000003">
    <property type="protein sequence ID" value="RST97265.1"/>
    <property type="molecule type" value="Genomic_DNA"/>
</dbReference>
<evidence type="ECO:0000313" key="2">
    <source>
        <dbReference type="EMBL" id="RST97265.1"/>
    </source>
</evidence>
<dbReference type="OrthoDB" id="2183210at2"/>
<keyword evidence="1" id="KW-1133">Transmembrane helix</keyword>
<reference evidence="2 3" key="1">
    <citation type="submission" date="2017-05" db="EMBL/GenBank/DDBJ databases">
        <title>Vagococcus spp. assemblies.</title>
        <authorList>
            <person name="Gulvik C.A."/>
        </authorList>
    </citation>
    <scope>NUCLEOTIDE SEQUENCE [LARGE SCALE GENOMIC DNA]</scope>
    <source>
        <strain evidence="2 3">NCFB 2777</strain>
    </source>
</reference>
<feature type="transmembrane region" description="Helical" evidence="1">
    <location>
        <begin position="77"/>
        <end position="102"/>
    </location>
</feature>
<keyword evidence="1" id="KW-0812">Transmembrane</keyword>
<dbReference type="GeneID" id="98567357"/>
<name>A0A429ZUB6_9ENTE</name>
<feature type="transmembrane region" description="Helical" evidence="1">
    <location>
        <begin position="114"/>
        <end position="135"/>
    </location>
</feature>
<evidence type="ECO:0000256" key="1">
    <source>
        <dbReference type="SAM" id="Phobius"/>
    </source>
</evidence>
<feature type="transmembrane region" description="Helical" evidence="1">
    <location>
        <begin position="21"/>
        <end position="42"/>
    </location>
</feature>